<evidence type="ECO:0000256" key="1">
    <source>
        <dbReference type="SAM" id="Phobius"/>
    </source>
</evidence>
<organism evidence="2 3">
    <name type="scientific">Pelomonas aquatica</name>
    <dbReference type="NCBI Taxonomy" id="431058"/>
    <lineage>
        <taxon>Bacteria</taxon>
        <taxon>Pseudomonadati</taxon>
        <taxon>Pseudomonadota</taxon>
        <taxon>Betaproteobacteria</taxon>
        <taxon>Burkholderiales</taxon>
        <taxon>Sphaerotilaceae</taxon>
        <taxon>Roseateles</taxon>
    </lineage>
</organism>
<reference evidence="2" key="1">
    <citation type="submission" date="2019-02" db="EMBL/GenBank/DDBJ databases">
        <title>Draft genome of the type strain Pelomonas aquatica CCUG 52575T.</title>
        <authorList>
            <person name="Gomila M."/>
            <person name="Lalucat J."/>
        </authorList>
    </citation>
    <scope>NUCLEOTIDE SEQUENCE</scope>
    <source>
        <strain evidence="2">CCUG 52575</strain>
    </source>
</reference>
<dbReference type="InterPro" id="IPR021682">
    <property type="entry name" value="DUF2933"/>
</dbReference>
<dbReference type="EMBL" id="SGUG01000004">
    <property type="protein sequence ID" value="MDG0861641.1"/>
    <property type="molecule type" value="Genomic_DNA"/>
</dbReference>
<dbReference type="RefSeq" id="WP_268149191.1">
    <property type="nucleotide sequence ID" value="NZ_JAPPUW010000006.1"/>
</dbReference>
<evidence type="ECO:0000313" key="3">
    <source>
        <dbReference type="Proteomes" id="UP001152766"/>
    </source>
</evidence>
<keyword evidence="1" id="KW-0812">Transmembrane</keyword>
<keyword evidence="1" id="KW-0472">Membrane</keyword>
<accession>A0A9X4R3R7</accession>
<dbReference type="AlphaFoldDB" id="A0A9X4R3R7"/>
<gene>
    <name evidence="2" type="ORF">EXJ73_04030</name>
</gene>
<keyword evidence="3" id="KW-1185">Reference proteome</keyword>
<proteinExistence type="predicted"/>
<dbReference type="Pfam" id="PF11666">
    <property type="entry name" value="DUF2933"/>
    <property type="match status" value="1"/>
</dbReference>
<sequence>MNTPTSSSNRPARRFVAVVAWVLGAIGAYFLLTRHFDHVLQAVPFLLLLACPLMHLFGHRHGHGAHQKEHIERPKDDD</sequence>
<dbReference type="Proteomes" id="UP001152766">
    <property type="component" value="Unassembled WGS sequence"/>
</dbReference>
<name>A0A9X4R3R7_9BURK</name>
<evidence type="ECO:0000313" key="2">
    <source>
        <dbReference type="EMBL" id="MDG0861641.1"/>
    </source>
</evidence>
<protein>
    <submittedName>
        <fullName evidence="2">DUF2933 domain-containing protein</fullName>
    </submittedName>
</protein>
<comment type="caution">
    <text evidence="2">The sequence shown here is derived from an EMBL/GenBank/DDBJ whole genome shotgun (WGS) entry which is preliminary data.</text>
</comment>
<feature type="transmembrane region" description="Helical" evidence="1">
    <location>
        <begin position="12"/>
        <end position="32"/>
    </location>
</feature>
<feature type="transmembrane region" description="Helical" evidence="1">
    <location>
        <begin position="38"/>
        <end position="58"/>
    </location>
</feature>
<keyword evidence="1" id="KW-1133">Transmembrane helix</keyword>